<dbReference type="GO" id="GO:0031419">
    <property type="term" value="F:cobalamin binding"/>
    <property type="evidence" value="ECO:0007669"/>
    <property type="project" value="UniProtKB-UniRule"/>
</dbReference>
<dbReference type="PROSITE" id="PS50972">
    <property type="entry name" value="PTERIN_BINDING"/>
    <property type="match status" value="1"/>
</dbReference>
<evidence type="ECO:0000256" key="17">
    <source>
        <dbReference type="ARBA" id="ARBA00023285"/>
    </source>
</evidence>
<feature type="binding site" evidence="23">
    <location>
        <position position="705"/>
    </location>
    <ligand>
        <name>methylcob(III)alamin</name>
        <dbReference type="ChEBI" id="CHEBI:28115"/>
    </ligand>
</feature>
<sequence>MFTVTDTDLRSDATDQLRETLSQRILLMDGGMGTMIQGRGLSEADFRGERFADWSSDLQGNNDLLCLTQPEIIVDLHRQYLEAGADLIETNTFNAQRISMADYGMQDLAREINVAAARLARQAADEFTARDPQRPRWVMGALGPTVRTASISPDVNDPAIRNITFDQLVEAYLEQASGLVEGGVDILLVETIFDTLNAKAAIFALETLFEQHGRRWPVIISGTITDASGRTLTGQTTEAFWNSIRHAQPLAVGLNCALGAEELRQYIVELGRVADTFISAYPNAGLPNAFGEYDQDPAYMASLVSEFATSGLVNLVGGCCGTTPEHIAEIAKGVGSAAPHVPVEVEPALRLSGLEPFNVTADSLFVNVGERTNVTGSAKFRKLIEANDYPAALAVAAQQVESGAQVIDINMDEGMLDGVAAMGTFVNLVGSEPDISRVPLMIDSSKWEVIETGLQRTQGKAIVNSISMKEGVEPFVEQARLCRKYGAAIVVMGFDEDGQADNLQRRKDIAQRAYTILTQEVGFPAEDIVFDPNIFALATGIEEHAEYGTDYIEGVRWIKANLPGVLVSGGVSNVSFSFRGNNPVREAIHSVFLYHAINAGMDMGIVNAGALVPYDTIDPDLRERIEDVVLNRREDSTERLLEVAEKHRGSGAKEEEATQEWRELPLRERITHSLVKGIDTWVVEDTEALRLEIDAAGGQPLEVIEGPLMDGMGVVGDLFGEGKMFLPQVVKSARVMKKAVAHLIPYIEAAKKPGDASRSKGLIIMATVKGDVHDIGKNIVGVVLQCNNYDVIDLGVMVPTQKILETAREHDADVIGLSGLITPSLDEMVGVASEMQRQGFDIPLLIGGATTSRAHTAVKVDQQYDGPVIWVKDASRSVPVVSQLLSATGKAPLLETTAADYEALRTRHAAKNNDRPKLTYEDAKAARTPIDWGAEHPHLTGVTPMREVFEDYDLAELREYFDWQPFFNAWELKGSFPDILNNPATGEVARKLYDEAQEMLDQIIEHKWLTAKGVIGLFPANAVGDDIEIYTDESRAEVAHTLHMLRQQGKHRAGIPNRSLADFIAPKDTGVKDWIGAFAVTGGIGASDKIAEFKADNDDYNAILLEALADRFAEAFAERLHERVRTEFWGYAPDESLDNKELIKEAYDGIRPAPGYPACPDHTEKKTLWSLLDVDEIGIELTEGMAMWPGAAVSGWYLGHPDSQYFVVGRLDKDQVEDYAARKGWTMREAERWLGPNLGYATE</sequence>
<name>A0A4P6MW71_9MICO</name>
<gene>
    <name evidence="30" type="primary">metH</name>
    <name evidence="30" type="ORF">EXU32_07285</name>
</gene>
<evidence type="ECO:0000256" key="5">
    <source>
        <dbReference type="ARBA" id="ARBA00010398"/>
    </source>
</evidence>
<feature type="binding site" evidence="23">
    <location>
        <position position="818"/>
    </location>
    <ligand>
        <name>methylcob(III)alamin</name>
        <dbReference type="ChEBI" id="CHEBI:28115"/>
    </ligand>
</feature>
<dbReference type="SMART" id="SM01018">
    <property type="entry name" value="B12-binding_2"/>
    <property type="match status" value="1"/>
</dbReference>
<evidence type="ECO:0000256" key="15">
    <source>
        <dbReference type="ARBA" id="ARBA00022833"/>
    </source>
</evidence>
<dbReference type="PROSITE" id="PS51337">
    <property type="entry name" value="B12_BINDING_NTER"/>
    <property type="match status" value="1"/>
</dbReference>
<comment type="similarity">
    <text evidence="5">Belongs to the vitamin-B12 dependent methionine synthase family.</text>
</comment>
<accession>A0A4P6MW71</accession>
<evidence type="ECO:0000256" key="9">
    <source>
        <dbReference type="ARBA" id="ARBA00022605"/>
    </source>
</evidence>
<feature type="binding site" evidence="22 24">
    <location>
        <position position="320"/>
    </location>
    <ligand>
        <name>Zn(2+)</name>
        <dbReference type="ChEBI" id="CHEBI:29105"/>
    </ligand>
</feature>
<dbReference type="PIRSF" id="PIRSF000381">
    <property type="entry name" value="MetH"/>
    <property type="match status" value="1"/>
</dbReference>
<evidence type="ECO:0000256" key="8">
    <source>
        <dbReference type="ARBA" id="ARBA00022603"/>
    </source>
</evidence>
<dbReference type="PROSITE" id="PS51332">
    <property type="entry name" value="B12_BINDING"/>
    <property type="match status" value="1"/>
</dbReference>
<dbReference type="SUPFAM" id="SSF82282">
    <property type="entry name" value="Homocysteine S-methyltransferase"/>
    <property type="match status" value="1"/>
</dbReference>
<evidence type="ECO:0000256" key="14">
    <source>
        <dbReference type="ARBA" id="ARBA00022737"/>
    </source>
</evidence>
<dbReference type="NCBIfam" id="NF007024">
    <property type="entry name" value="PRK09490.1"/>
    <property type="match status" value="1"/>
</dbReference>
<dbReference type="InterPro" id="IPR003759">
    <property type="entry name" value="Cbl-bd_cap"/>
</dbReference>
<dbReference type="OrthoDB" id="9803687at2"/>
<dbReference type="InterPro" id="IPR003726">
    <property type="entry name" value="HCY_dom"/>
</dbReference>
<dbReference type="InterPro" id="IPR011822">
    <property type="entry name" value="MetH"/>
</dbReference>
<dbReference type="FunFam" id="3.20.20.20:FF:000002">
    <property type="entry name" value="Methionine synthase"/>
    <property type="match status" value="1"/>
</dbReference>
<evidence type="ECO:0000256" key="7">
    <source>
        <dbReference type="ARBA" id="ARBA00013998"/>
    </source>
</evidence>
<keyword evidence="9 21" id="KW-0028">Amino-acid biosynthesis</keyword>
<evidence type="ECO:0000256" key="21">
    <source>
        <dbReference type="PIRNR" id="PIRNR000381"/>
    </source>
</evidence>
<feature type="binding site" description="axial binding residue" evidence="22">
    <location>
        <position position="773"/>
    </location>
    <ligand>
        <name>methylcob(III)alamin</name>
        <dbReference type="ChEBI" id="CHEBI:28115"/>
    </ligand>
    <ligandPart>
        <name>Co</name>
        <dbReference type="ChEBI" id="CHEBI:27638"/>
    </ligandPart>
</feature>
<keyword evidence="14" id="KW-0677">Repeat</keyword>
<evidence type="ECO:0000256" key="10">
    <source>
        <dbReference type="ARBA" id="ARBA00022628"/>
    </source>
</evidence>
<evidence type="ECO:0000256" key="1">
    <source>
        <dbReference type="ARBA" id="ARBA00001700"/>
    </source>
</evidence>
<feature type="binding site" evidence="22 24">
    <location>
        <position position="319"/>
    </location>
    <ligand>
        <name>Zn(2+)</name>
        <dbReference type="ChEBI" id="CHEBI:29105"/>
    </ligand>
</feature>
<evidence type="ECO:0000256" key="20">
    <source>
        <dbReference type="NCBIfam" id="TIGR02082"/>
    </source>
</evidence>
<comment type="pathway">
    <text evidence="4 21">Amino-acid biosynthesis; L-methionine biosynthesis via de novo pathway; L-methionine from L-homocysteine (MetH route): step 1/1.</text>
</comment>
<dbReference type="NCBIfam" id="TIGR02082">
    <property type="entry name" value="metH"/>
    <property type="match status" value="1"/>
</dbReference>
<dbReference type="Proteomes" id="UP000290408">
    <property type="component" value="Chromosome"/>
</dbReference>
<keyword evidence="13 21" id="KW-0479">Metal-binding</keyword>
<protein>
    <recommendedName>
        <fullName evidence="7 20">Methionine synthase</fullName>
        <ecNumber evidence="6 20">2.1.1.13</ecNumber>
    </recommendedName>
    <alternativeName>
        <fullName evidence="19 21">5-methyltetrahydrofolate--homocysteine methyltransferase</fullName>
    </alternativeName>
</protein>
<reference evidence="30 31" key="1">
    <citation type="submission" date="2019-02" db="EMBL/GenBank/DDBJ databases">
        <title>Genomic data mining of an Antarctic deep-sea actinobacterium, Janibacterlimosus P3-3-X1.</title>
        <authorList>
            <person name="Liao L."/>
            <person name="Chen B."/>
        </authorList>
    </citation>
    <scope>NUCLEOTIDE SEQUENCE [LARGE SCALE GENOMIC DNA]</scope>
    <source>
        <strain evidence="30 31">P3-3-X1</strain>
    </source>
</reference>
<dbReference type="Gene3D" id="3.20.20.20">
    <property type="entry name" value="Dihydropteroate synthase-like"/>
    <property type="match status" value="1"/>
</dbReference>
<dbReference type="FunFam" id="1.10.1240.10:FF:000001">
    <property type="entry name" value="Methionine synthase"/>
    <property type="match status" value="1"/>
</dbReference>
<dbReference type="Gene3D" id="3.10.196.10">
    <property type="entry name" value="Vitamin B12-dependent methionine synthase, activation domain"/>
    <property type="match status" value="1"/>
</dbReference>
<evidence type="ECO:0000313" key="30">
    <source>
        <dbReference type="EMBL" id="QBF46075.1"/>
    </source>
</evidence>
<keyword evidence="31" id="KW-1185">Reference proteome</keyword>
<keyword evidence="12 21" id="KW-0949">S-adenosyl-L-methionine</keyword>
<dbReference type="SUPFAM" id="SSF47644">
    <property type="entry name" value="Methionine synthase domain"/>
    <property type="match status" value="1"/>
</dbReference>
<dbReference type="GO" id="GO:0046653">
    <property type="term" value="P:tetrahydrofolate metabolic process"/>
    <property type="evidence" value="ECO:0007669"/>
    <property type="project" value="TreeGrafter"/>
</dbReference>
<dbReference type="InterPro" id="IPR000489">
    <property type="entry name" value="Pterin-binding_dom"/>
</dbReference>
<dbReference type="Gene3D" id="3.20.20.330">
    <property type="entry name" value="Homocysteine-binding-like domain"/>
    <property type="match status" value="1"/>
</dbReference>
<dbReference type="EC" id="2.1.1.13" evidence="6 20"/>
<keyword evidence="11 21" id="KW-0808">Transferase</keyword>
<comment type="domain">
    <text evidence="21">Modular enzyme with four functionally distinct domains. The isolated Hcy-binding domain catalyzes methyl transfer from free methylcobalamin to homocysteine. The Hcy-binding domain in association with the pterin-binding domain catalyzes the methylation of cob(I)alamin by methyltetrahydrofolate and the methylation of homocysteine. The B12-binding domain binds the cofactor. The AdoMet activation domain binds S-adenosyl-L-methionine. Under aerobic conditions cob(I)alamin can be converted to inactive cob(II)alamin. Reductive methylation by S-adenosyl-L-methionine and flavodoxin regenerates methylcobalamin.</text>
</comment>
<dbReference type="UniPathway" id="UPA00051">
    <property type="reaction ID" value="UER00081"/>
</dbReference>
<dbReference type="KEGG" id="jli:EXU32_07285"/>
<dbReference type="Gene3D" id="1.10.1240.10">
    <property type="entry name" value="Methionine synthase domain"/>
    <property type="match status" value="1"/>
</dbReference>
<feature type="domain" description="Pterin-binding" evidence="26">
    <location>
        <begin position="365"/>
        <end position="630"/>
    </location>
</feature>
<dbReference type="InterPro" id="IPR006158">
    <property type="entry name" value="Cobalamin-bd"/>
</dbReference>
<dbReference type="Pfam" id="PF00809">
    <property type="entry name" value="Pterin_bind"/>
    <property type="match status" value="1"/>
</dbReference>
<dbReference type="GO" id="GO:0008270">
    <property type="term" value="F:zinc ion binding"/>
    <property type="evidence" value="ECO:0007669"/>
    <property type="project" value="UniProtKB-UniRule"/>
</dbReference>
<proteinExistence type="inferred from homology"/>
<dbReference type="SUPFAM" id="SSF52242">
    <property type="entry name" value="Cobalamin (vitamin B12)-binding domain"/>
    <property type="match status" value="1"/>
</dbReference>
<feature type="domain" description="B12-binding" evidence="28">
    <location>
        <begin position="760"/>
        <end position="895"/>
    </location>
</feature>
<dbReference type="InterPro" id="IPR037010">
    <property type="entry name" value="VitB12-dep_Met_synth_activ_sf"/>
</dbReference>
<evidence type="ECO:0000259" key="28">
    <source>
        <dbReference type="PROSITE" id="PS51332"/>
    </source>
</evidence>
<dbReference type="Pfam" id="PF02310">
    <property type="entry name" value="B12-binding"/>
    <property type="match status" value="1"/>
</dbReference>
<feature type="domain" description="Hcy-binding" evidence="25">
    <location>
        <begin position="14"/>
        <end position="334"/>
    </location>
</feature>
<evidence type="ECO:0000256" key="12">
    <source>
        <dbReference type="ARBA" id="ARBA00022691"/>
    </source>
</evidence>
<dbReference type="Gene3D" id="1.10.288.10">
    <property type="entry name" value="Cobalamin-dependent Methionine Synthase, domain 2"/>
    <property type="match status" value="1"/>
</dbReference>
<feature type="binding site" evidence="23">
    <location>
        <begin position="1205"/>
        <end position="1206"/>
    </location>
    <ligand>
        <name>S-adenosyl-L-methionine</name>
        <dbReference type="ChEBI" id="CHEBI:59789"/>
    </ligand>
</feature>
<dbReference type="GO" id="GO:0005829">
    <property type="term" value="C:cytosol"/>
    <property type="evidence" value="ECO:0007669"/>
    <property type="project" value="TreeGrafter"/>
</dbReference>
<organism evidence="30 31">
    <name type="scientific">Janibacter limosus</name>
    <dbReference type="NCBI Taxonomy" id="53458"/>
    <lineage>
        <taxon>Bacteria</taxon>
        <taxon>Bacillati</taxon>
        <taxon>Actinomycetota</taxon>
        <taxon>Actinomycetes</taxon>
        <taxon>Micrococcales</taxon>
        <taxon>Intrasporangiaceae</taxon>
        <taxon>Janibacter</taxon>
    </lineage>
</organism>
<keyword evidence="8 21" id="KW-0489">Methyltransferase</keyword>
<feature type="binding site" evidence="23">
    <location>
        <position position="874"/>
    </location>
    <ligand>
        <name>methylcob(III)alamin</name>
        <dbReference type="ChEBI" id="CHEBI:28115"/>
    </ligand>
</feature>
<dbReference type="InterPro" id="IPR004223">
    <property type="entry name" value="VitB12-dep_Met_synth_activ_dom"/>
</dbReference>
<dbReference type="PANTHER" id="PTHR45833:SF1">
    <property type="entry name" value="METHIONINE SYNTHASE"/>
    <property type="match status" value="1"/>
</dbReference>
<dbReference type="GO" id="GO:0008705">
    <property type="term" value="F:methionine synthase activity"/>
    <property type="evidence" value="ECO:0007669"/>
    <property type="project" value="UniProtKB-UniRule"/>
</dbReference>
<evidence type="ECO:0000256" key="19">
    <source>
        <dbReference type="ARBA" id="ARBA00031040"/>
    </source>
</evidence>
<dbReference type="AlphaFoldDB" id="A0A4P6MW71"/>
<dbReference type="GO" id="GO:0032259">
    <property type="term" value="P:methylation"/>
    <property type="evidence" value="ECO:0007669"/>
    <property type="project" value="UniProtKB-KW"/>
</dbReference>
<dbReference type="FunFam" id="3.40.50.280:FF:000001">
    <property type="entry name" value="Methionine synthase"/>
    <property type="match status" value="1"/>
</dbReference>
<keyword evidence="16 21" id="KW-0486">Methionine biosynthesis</keyword>
<feature type="domain" description="AdoMet activation" evidence="27">
    <location>
        <begin position="911"/>
        <end position="1243"/>
    </location>
</feature>
<evidence type="ECO:0000259" key="26">
    <source>
        <dbReference type="PROSITE" id="PS50972"/>
    </source>
</evidence>
<evidence type="ECO:0000256" key="4">
    <source>
        <dbReference type="ARBA" id="ARBA00005178"/>
    </source>
</evidence>
<comment type="cofactor">
    <cofactor evidence="2 21 24">
        <name>Zn(2+)</name>
        <dbReference type="ChEBI" id="CHEBI:29105"/>
    </cofactor>
</comment>
<dbReference type="InterPro" id="IPR036594">
    <property type="entry name" value="Meth_synthase_dom"/>
</dbReference>
<comment type="catalytic activity">
    <reaction evidence="1 21">
        <text>(6S)-5-methyl-5,6,7,8-tetrahydrofolate + L-homocysteine = (6S)-5,6,7,8-tetrahydrofolate + L-methionine</text>
        <dbReference type="Rhea" id="RHEA:11172"/>
        <dbReference type="ChEBI" id="CHEBI:18608"/>
        <dbReference type="ChEBI" id="CHEBI:57453"/>
        <dbReference type="ChEBI" id="CHEBI:57844"/>
        <dbReference type="ChEBI" id="CHEBI:58199"/>
        <dbReference type="EC" id="2.1.1.13"/>
    </reaction>
</comment>
<dbReference type="SUPFAM" id="SSF51717">
    <property type="entry name" value="Dihydropteroate synthetase-like"/>
    <property type="match status" value="1"/>
</dbReference>
<feature type="binding site" evidence="23">
    <location>
        <position position="1151"/>
    </location>
    <ligand>
        <name>S-adenosyl-L-methionine</name>
        <dbReference type="ChEBI" id="CHEBI:59789"/>
    </ligand>
</feature>
<feature type="binding site" evidence="23">
    <location>
        <position position="822"/>
    </location>
    <ligand>
        <name>methylcob(III)alamin</name>
        <dbReference type="ChEBI" id="CHEBI:28115"/>
    </ligand>
</feature>
<evidence type="ECO:0000259" key="29">
    <source>
        <dbReference type="PROSITE" id="PS51337"/>
    </source>
</evidence>
<evidence type="ECO:0000256" key="13">
    <source>
        <dbReference type="ARBA" id="ARBA00022723"/>
    </source>
</evidence>
<dbReference type="GO" id="GO:0050667">
    <property type="term" value="P:homocysteine metabolic process"/>
    <property type="evidence" value="ECO:0007669"/>
    <property type="project" value="TreeGrafter"/>
</dbReference>
<evidence type="ECO:0000256" key="11">
    <source>
        <dbReference type="ARBA" id="ARBA00022679"/>
    </source>
</evidence>
<evidence type="ECO:0000259" key="27">
    <source>
        <dbReference type="PROSITE" id="PS50974"/>
    </source>
</evidence>
<feature type="binding site" evidence="22 24">
    <location>
        <position position="256"/>
    </location>
    <ligand>
        <name>Zn(2+)</name>
        <dbReference type="ChEBI" id="CHEBI:29105"/>
    </ligand>
</feature>
<dbReference type="SUPFAM" id="SSF56507">
    <property type="entry name" value="Methionine synthase activation domain-like"/>
    <property type="match status" value="1"/>
</dbReference>
<dbReference type="PROSITE" id="PS50974">
    <property type="entry name" value="ADOMET_ACTIVATION"/>
    <property type="match status" value="1"/>
</dbReference>
<comment type="function">
    <text evidence="18 21">Catalyzes the transfer of a methyl group from methyl-cobalamin to homocysteine, yielding enzyme-bound cob(I)alamin and methionine. Subsequently, remethylates the cofactor using methyltetrahydrofolate.</text>
</comment>
<keyword evidence="17 21" id="KW-0170">Cobalt</keyword>
<evidence type="ECO:0000256" key="16">
    <source>
        <dbReference type="ARBA" id="ARBA00023167"/>
    </source>
</evidence>
<dbReference type="Pfam" id="PF02574">
    <property type="entry name" value="S-methyl_trans"/>
    <property type="match status" value="1"/>
</dbReference>
<evidence type="ECO:0000256" key="6">
    <source>
        <dbReference type="ARBA" id="ARBA00012032"/>
    </source>
</evidence>
<dbReference type="EMBL" id="CP036164">
    <property type="protein sequence ID" value="QBF46075.1"/>
    <property type="molecule type" value="Genomic_DNA"/>
</dbReference>
<dbReference type="PROSITE" id="PS50970">
    <property type="entry name" value="HCY"/>
    <property type="match status" value="1"/>
</dbReference>
<evidence type="ECO:0000256" key="22">
    <source>
        <dbReference type="PIRSR" id="PIRSR000381-1"/>
    </source>
</evidence>
<feature type="binding site" evidence="23">
    <location>
        <begin position="770"/>
        <end position="774"/>
    </location>
    <ligand>
        <name>methylcob(III)alamin</name>
        <dbReference type="ChEBI" id="CHEBI:28115"/>
    </ligand>
</feature>
<dbReference type="Gene3D" id="3.40.50.280">
    <property type="entry name" value="Cobalamin-binding domain"/>
    <property type="match status" value="1"/>
</dbReference>
<dbReference type="InterPro" id="IPR036724">
    <property type="entry name" value="Cobalamin-bd_sf"/>
</dbReference>
<keyword evidence="15 21" id="KW-0862">Zinc</keyword>
<evidence type="ECO:0000259" key="25">
    <source>
        <dbReference type="PROSITE" id="PS50970"/>
    </source>
</evidence>
<evidence type="ECO:0000313" key="31">
    <source>
        <dbReference type="Proteomes" id="UP000290408"/>
    </source>
</evidence>
<feature type="domain" description="B12-binding N-terminal" evidence="29">
    <location>
        <begin position="657"/>
        <end position="755"/>
    </location>
</feature>
<dbReference type="CDD" id="cd02069">
    <property type="entry name" value="methionine_synthase_B12_BD"/>
    <property type="match status" value="1"/>
</dbReference>
<dbReference type="InterPro" id="IPR011005">
    <property type="entry name" value="Dihydropteroate_synth-like_sf"/>
</dbReference>
<evidence type="ECO:0000256" key="18">
    <source>
        <dbReference type="ARBA" id="ARBA00025552"/>
    </source>
</evidence>
<comment type="cofactor">
    <cofactor evidence="3 21 22">
        <name>methylcob(III)alamin</name>
        <dbReference type="ChEBI" id="CHEBI:28115"/>
    </cofactor>
</comment>
<dbReference type="STRING" id="1216970.GCA_001570985_00194"/>
<feature type="binding site" evidence="23">
    <location>
        <position position="962"/>
    </location>
    <ligand>
        <name>S-adenosyl-L-methionine</name>
        <dbReference type="ChEBI" id="CHEBI:59789"/>
    </ligand>
</feature>
<dbReference type="PANTHER" id="PTHR45833">
    <property type="entry name" value="METHIONINE SYNTHASE"/>
    <property type="match status" value="1"/>
</dbReference>
<dbReference type="InterPro" id="IPR036589">
    <property type="entry name" value="HCY_dom_sf"/>
</dbReference>
<evidence type="ECO:0000256" key="24">
    <source>
        <dbReference type="PROSITE-ProRule" id="PRU00333"/>
    </source>
</evidence>
<keyword evidence="10 21" id="KW-0846">Cobalamin</keyword>
<dbReference type="CDD" id="cd00740">
    <property type="entry name" value="MeTr"/>
    <property type="match status" value="1"/>
</dbReference>
<dbReference type="InterPro" id="IPR050554">
    <property type="entry name" value="Met_Synthase/Corrinoid"/>
</dbReference>
<dbReference type="InterPro" id="IPR033706">
    <property type="entry name" value="Met_synthase_B12-bd"/>
</dbReference>
<evidence type="ECO:0000256" key="23">
    <source>
        <dbReference type="PIRSR" id="PIRSR000381-2"/>
    </source>
</evidence>
<dbReference type="FunFam" id="3.20.20.330:FF:000001">
    <property type="entry name" value="Methionine synthase"/>
    <property type="match status" value="1"/>
</dbReference>
<evidence type="ECO:0000256" key="2">
    <source>
        <dbReference type="ARBA" id="ARBA00001947"/>
    </source>
</evidence>
<dbReference type="Pfam" id="PF02965">
    <property type="entry name" value="Met_synt_B12"/>
    <property type="match status" value="1"/>
</dbReference>
<evidence type="ECO:0000256" key="3">
    <source>
        <dbReference type="ARBA" id="ARBA00001956"/>
    </source>
</evidence>
<dbReference type="Pfam" id="PF02607">
    <property type="entry name" value="B12-binding_2"/>
    <property type="match status" value="1"/>
</dbReference>